<keyword evidence="7" id="KW-1185">Reference proteome</keyword>
<keyword evidence="5" id="KW-0539">Nucleus</keyword>
<keyword evidence="3" id="KW-0805">Transcription regulation</keyword>
<comment type="subcellular location">
    <subcellularLocation>
        <location evidence="1">Nucleus</location>
    </subcellularLocation>
</comment>
<dbReference type="InterPro" id="IPR021629">
    <property type="entry name" value="Mediator_Med23"/>
</dbReference>
<organism evidence="6 7">
    <name type="scientific">Trifolium medium</name>
    <dbReference type="NCBI Taxonomy" id="97028"/>
    <lineage>
        <taxon>Eukaryota</taxon>
        <taxon>Viridiplantae</taxon>
        <taxon>Streptophyta</taxon>
        <taxon>Embryophyta</taxon>
        <taxon>Tracheophyta</taxon>
        <taxon>Spermatophyta</taxon>
        <taxon>Magnoliopsida</taxon>
        <taxon>eudicotyledons</taxon>
        <taxon>Gunneridae</taxon>
        <taxon>Pentapetalae</taxon>
        <taxon>rosids</taxon>
        <taxon>fabids</taxon>
        <taxon>Fabales</taxon>
        <taxon>Fabaceae</taxon>
        <taxon>Papilionoideae</taxon>
        <taxon>50 kb inversion clade</taxon>
        <taxon>NPAAA clade</taxon>
        <taxon>Hologalegina</taxon>
        <taxon>IRL clade</taxon>
        <taxon>Trifolieae</taxon>
        <taxon>Trifolium</taxon>
    </lineage>
</organism>
<dbReference type="GO" id="GO:0016592">
    <property type="term" value="C:mediator complex"/>
    <property type="evidence" value="ECO:0007669"/>
    <property type="project" value="TreeGrafter"/>
</dbReference>
<evidence type="ECO:0000256" key="1">
    <source>
        <dbReference type="ARBA" id="ARBA00004123"/>
    </source>
</evidence>
<comment type="similarity">
    <text evidence="2">Belongs to the Mediator complex subunit 23 family.</text>
</comment>
<reference evidence="6 7" key="1">
    <citation type="journal article" date="2018" name="Front. Plant Sci.">
        <title>Red Clover (Trifolium pratense) and Zigzag Clover (T. medium) - A Picture of Genomic Similarities and Differences.</title>
        <authorList>
            <person name="Dluhosova J."/>
            <person name="Istvanek J."/>
            <person name="Nedelnik J."/>
            <person name="Repkova J."/>
        </authorList>
    </citation>
    <scope>NUCLEOTIDE SEQUENCE [LARGE SCALE GENOMIC DNA]</scope>
    <source>
        <strain evidence="7">cv. 10/8</strain>
        <tissue evidence="6">Leaf</tissue>
    </source>
</reference>
<dbReference type="EMBL" id="LXQA010094680">
    <property type="protein sequence ID" value="MCI15008.1"/>
    <property type="molecule type" value="Genomic_DNA"/>
</dbReference>
<dbReference type="AlphaFoldDB" id="A0A392PSD0"/>
<dbReference type="GO" id="GO:0006357">
    <property type="term" value="P:regulation of transcription by RNA polymerase II"/>
    <property type="evidence" value="ECO:0007669"/>
    <property type="project" value="TreeGrafter"/>
</dbReference>
<evidence type="ECO:0000313" key="6">
    <source>
        <dbReference type="EMBL" id="MCI15008.1"/>
    </source>
</evidence>
<dbReference type="Proteomes" id="UP000265520">
    <property type="component" value="Unassembled WGS sequence"/>
</dbReference>
<keyword evidence="4" id="KW-0804">Transcription</keyword>
<dbReference type="GO" id="GO:0005667">
    <property type="term" value="C:transcription regulator complex"/>
    <property type="evidence" value="ECO:0007669"/>
    <property type="project" value="TreeGrafter"/>
</dbReference>
<comment type="caution">
    <text evidence="6">The sequence shown here is derived from an EMBL/GenBank/DDBJ whole genome shotgun (WGS) entry which is preliminary data.</text>
</comment>
<accession>A0A392PSD0</accession>
<evidence type="ECO:0000256" key="5">
    <source>
        <dbReference type="ARBA" id="ARBA00023242"/>
    </source>
</evidence>
<dbReference type="PANTHER" id="PTHR12691">
    <property type="entry name" value="MEDIATOR OF RNA POLYMERASE II TRANSCRIPTION SUBUNIT 23"/>
    <property type="match status" value="1"/>
</dbReference>
<evidence type="ECO:0000256" key="2">
    <source>
        <dbReference type="ARBA" id="ARBA00010222"/>
    </source>
</evidence>
<evidence type="ECO:0000256" key="4">
    <source>
        <dbReference type="ARBA" id="ARBA00023163"/>
    </source>
</evidence>
<sequence>FWVSTVLLSSSEKCQTLSILLTVLVDVFGKNSQTSIAVDASEIADIIDFLHHVIHYEGQGGPVQASSKPRPDVLALLGRAAESLRPEFQHLLSHLNTDVNSSVYASSHPKLVPNPT</sequence>
<evidence type="ECO:0000256" key="3">
    <source>
        <dbReference type="ARBA" id="ARBA00023015"/>
    </source>
</evidence>
<evidence type="ECO:0000313" key="7">
    <source>
        <dbReference type="Proteomes" id="UP000265520"/>
    </source>
</evidence>
<dbReference type="PANTHER" id="PTHR12691:SF10">
    <property type="entry name" value="MEDIATOR OF RNA POLYMERASE II TRANSCRIPTION SUBUNIT 23"/>
    <property type="match status" value="1"/>
</dbReference>
<feature type="non-terminal residue" evidence="6">
    <location>
        <position position="1"/>
    </location>
</feature>
<name>A0A392PSD0_9FABA</name>
<dbReference type="GO" id="GO:0010628">
    <property type="term" value="P:positive regulation of gene expression"/>
    <property type="evidence" value="ECO:0007669"/>
    <property type="project" value="TreeGrafter"/>
</dbReference>
<protein>
    <submittedName>
        <fullName evidence="6">Mediator of RNA polymerase II transcription subunit 23-like</fullName>
    </submittedName>
</protein>
<proteinExistence type="inferred from homology"/>